<dbReference type="SMART" id="SM00698">
    <property type="entry name" value="MORN"/>
    <property type="match status" value="10"/>
</dbReference>
<evidence type="ECO:0000313" key="4">
    <source>
        <dbReference type="Proteomes" id="UP000202511"/>
    </source>
</evidence>
<dbReference type="EMBL" id="KP136319">
    <property type="protein sequence ID" value="AJF97406.1"/>
    <property type="molecule type" value="Genomic_DNA"/>
</dbReference>
<reference evidence="3 4" key="1">
    <citation type="journal article" date="2015" name="Parasitol. Res.">
        <title>Viruses in close associations with free-living amoebae.</title>
        <authorList>
            <person name="Scheid P."/>
        </authorList>
    </citation>
    <scope>NUCLEOTIDE SEQUENCE [LARGE SCALE GENOMIC DNA]</scope>
    <source>
        <strain evidence="3">KlaHel</strain>
    </source>
</reference>
<dbReference type="PROSITE" id="PS50181">
    <property type="entry name" value="FBOX"/>
    <property type="match status" value="1"/>
</dbReference>
<dbReference type="PANTHER" id="PTHR23084">
    <property type="entry name" value="PHOSPHATIDYLINOSITOL-4-PHOSPHATE 5-KINASE RELATED"/>
    <property type="match status" value="1"/>
</dbReference>
<dbReference type="Gene3D" id="2.20.110.10">
    <property type="entry name" value="Histone H3 K4-specific methyltransferase SET7/9 N-terminal domain"/>
    <property type="match status" value="5"/>
</dbReference>
<dbReference type="Proteomes" id="UP000202511">
    <property type="component" value="Segment"/>
</dbReference>
<dbReference type="InterPro" id="IPR036047">
    <property type="entry name" value="F-box-like_dom_sf"/>
</dbReference>
<dbReference type="InterPro" id="IPR003409">
    <property type="entry name" value="MORN"/>
</dbReference>
<dbReference type="InterPro" id="IPR001810">
    <property type="entry name" value="F-box_dom"/>
</dbReference>
<evidence type="ECO:0000256" key="1">
    <source>
        <dbReference type="ARBA" id="ARBA00022737"/>
    </source>
</evidence>
<dbReference type="Pfam" id="PF12937">
    <property type="entry name" value="F-box-like"/>
    <property type="match status" value="1"/>
</dbReference>
<feature type="domain" description="F-box" evidence="2">
    <location>
        <begin position="1"/>
        <end position="42"/>
    </location>
</feature>
<evidence type="ECO:0000313" key="3">
    <source>
        <dbReference type="EMBL" id="AJF97406.1"/>
    </source>
</evidence>
<sequence>MPDEVIMCVLMALDDPRALVLWGLTSRRHARLAHDDSVWRRLCELRFGPLLHREHARWGKDWRWLYRAQGRIGATTGADVGGADVDIRAYGRHVYWGDLKDGKPHGYGLALKRSTGHHQKGSFVRAKNESADPAPHSCIGYEGQWRRGCMHGHGVYTYSTGGHYRGEWRDNDRHGFGVDTLPDGSCYTGQWCSDDWHGYGLRISVPDGRTYRGQWVHDVKHGFGVFVYPDGARYHGNFRHNVRDGQGQYTWPKGKRYDGAWCNDVRHGPGVVVYTDGAYLCGEWWEGNIRGHGVLHRPDGSYYQGECADDMRHGHGVWVKADGSRYDGQWTRDRRDGEGTWDYPDGSRAQGRWAHKEIVSGHVVWHSGGANSCHPGSPCKACTVVGSKAPAQDLMTLAGDAQQPPSLAETDD</sequence>
<dbReference type="SUPFAM" id="SSF82185">
    <property type="entry name" value="Histone H3 K4-specific methyltransferase SET7/9 N-terminal domain"/>
    <property type="match status" value="3"/>
</dbReference>
<accession>A0A0B5J987</accession>
<dbReference type="RefSeq" id="YP_009119641.1">
    <property type="nucleotide sequence ID" value="NC_026440.1"/>
</dbReference>
<protein>
    <submittedName>
        <fullName evidence="3">Morn repeat protein</fullName>
    </submittedName>
</protein>
<dbReference type="Gene3D" id="1.20.1280.50">
    <property type="match status" value="1"/>
</dbReference>
<dbReference type="SUPFAM" id="SSF81383">
    <property type="entry name" value="F-box domain"/>
    <property type="match status" value="1"/>
</dbReference>
<dbReference type="PANTHER" id="PTHR23084:SF263">
    <property type="entry name" value="MORN REPEAT-CONTAINING PROTEIN 1"/>
    <property type="match status" value="1"/>
</dbReference>
<organism evidence="3 4">
    <name type="scientific">Pandoravirus inopinatum</name>
    <dbReference type="NCBI Taxonomy" id="1605721"/>
    <lineage>
        <taxon>Viruses</taxon>
        <taxon>Pandoravirus</taxon>
    </lineage>
</organism>
<proteinExistence type="predicted"/>
<dbReference type="Pfam" id="PF02493">
    <property type="entry name" value="MORN"/>
    <property type="match status" value="9"/>
</dbReference>
<name>A0A0B5J987_9VIRU</name>
<keyword evidence="1" id="KW-0677">Repeat</keyword>
<dbReference type="GeneID" id="23462323"/>
<dbReference type="KEGG" id="vg:23462323"/>
<evidence type="ECO:0000259" key="2">
    <source>
        <dbReference type="PROSITE" id="PS50181"/>
    </source>
</evidence>